<feature type="region of interest" description="Disordered" evidence="1">
    <location>
        <begin position="58"/>
        <end position="82"/>
    </location>
</feature>
<proteinExistence type="predicted"/>
<feature type="compositionally biased region" description="Low complexity" evidence="1">
    <location>
        <begin position="114"/>
        <end position="125"/>
    </location>
</feature>
<protein>
    <submittedName>
        <fullName evidence="2">Uncharacterized protein</fullName>
    </submittedName>
</protein>
<evidence type="ECO:0000313" key="3">
    <source>
        <dbReference type="Proteomes" id="UP001148786"/>
    </source>
</evidence>
<evidence type="ECO:0000256" key="1">
    <source>
        <dbReference type="SAM" id="MobiDB-lite"/>
    </source>
</evidence>
<feature type="compositionally biased region" description="Low complexity" evidence="1">
    <location>
        <begin position="96"/>
        <end position="106"/>
    </location>
</feature>
<comment type="caution">
    <text evidence="2">The sequence shown here is derived from an EMBL/GenBank/DDBJ whole genome shotgun (WGS) entry which is preliminary data.</text>
</comment>
<gene>
    <name evidence="2" type="ORF">NLJ89_g5404</name>
</gene>
<reference evidence="2" key="1">
    <citation type="submission" date="2022-07" db="EMBL/GenBank/DDBJ databases">
        <title>Genome Sequence of Agrocybe chaxingu.</title>
        <authorList>
            <person name="Buettner E."/>
        </authorList>
    </citation>
    <scope>NUCLEOTIDE SEQUENCE</scope>
    <source>
        <strain evidence="2">MP-N11</strain>
    </source>
</reference>
<accession>A0A9W8MV17</accession>
<name>A0A9W8MV17_9AGAR</name>
<organism evidence="2 3">
    <name type="scientific">Agrocybe chaxingu</name>
    <dbReference type="NCBI Taxonomy" id="84603"/>
    <lineage>
        <taxon>Eukaryota</taxon>
        <taxon>Fungi</taxon>
        <taxon>Dikarya</taxon>
        <taxon>Basidiomycota</taxon>
        <taxon>Agaricomycotina</taxon>
        <taxon>Agaricomycetes</taxon>
        <taxon>Agaricomycetidae</taxon>
        <taxon>Agaricales</taxon>
        <taxon>Agaricineae</taxon>
        <taxon>Strophariaceae</taxon>
        <taxon>Agrocybe</taxon>
    </lineage>
</organism>
<dbReference type="OrthoDB" id="3239511at2759"/>
<dbReference type="EMBL" id="JANKHO010000506">
    <property type="protein sequence ID" value="KAJ3509094.1"/>
    <property type="molecule type" value="Genomic_DNA"/>
</dbReference>
<dbReference type="Pfam" id="PF18759">
    <property type="entry name" value="Plavaka"/>
    <property type="match status" value="1"/>
</dbReference>
<dbReference type="InterPro" id="IPR041078">
    <property type="entry name" value="Plavaka"/>
</dbReference>
<dbReference type="AlphaFoldDB" id="A0A9W8MV17"/>
<keyword evidence="3" id="KW-1185">Reference proteome</keyword>
<feature type="region of interest" description="Disordered" evidence="1">
    <location>
        <begin position="96"/>
        <end position="132"/>
    </location>
</feature>
<dbReference type="Proteomes" id="UP001148786">
    <property type="component" value="Unassembled WGS sequence"/>
</dbReference>
<evidence type="ECO:0000313" key="2">
    <source>
        <dbReference type="EMBL" id="KAJ3509094.1"/>
    </source>
</evidence>
<feature type="compositionally biased region" description="Polar residues" evidence="1">
    <location>
        <begin position="58"/>
        <end position="73"/>
    </location>
</feature>
<sequence length="797" mass="90302">MPKDTKKTTTRKPSGRTKCPLNCGKEVSVRGLQNHVKACERAAGTRALISSISSARLQQLGSEDQSDFVQGSSRRSDPPIGTGLETYWAQDSEIASAAPDSDTAAAQPYMDIDPGSPQQQPPGVQDNPTIPNLKRDDIKIEYHPKSGRHGAPTIHHFDEYVSANHSTCAAPTPDPEPWKPFRTRLDFELAEFMQDARLNEEQIGDLLSLISRCIKSPESLTISGADDLANVWKHARETKAFGFKQCGIKAPYKNEDVEFNVSLDEDSGETGKKGYVNFKRVVWHQGVYEILKSIIPISKTGHWVPCGDGIDRWIFTLLLILCADYEEQSIMALIRGLNSKAPCPICLVPDGQLTDLSIDFPLRTVEEMQNIFNDAQELNKGMAEELMKSYGLRNIKVVMFAAFDILSEESTGAGRILMKLLRSYLELDIITSLSVHTESTLAAGEAELKVFENLLKEYFQLYPNKSWDFPKAHTHKHVFADILRKGVTKNFNTKPNEKAHGPLKEIYQLLTNFKNFIEQILKFSENDLISVMIRDAINLLDNFVSEAQLEGSSEESANKVATKTRVGSEHISLRSVQPSICLFKIEEEHSEDLAFKDFRKKLSKYFTSQYNKQIRLTQYAEICPYQLLEVNYESKIDWRTKTDLLHANPNFHNRPRYDFILVDAGPAKSTNNSGSIPSQDLPDTVPEHEYFFAQLLYIFEIQEAGKAHHMALILPFDEPIPIQERPQADDDFHFTRLRHRHRAKSAFIDVETIVRGAVLIPARDIQYDDEYLVFNVLDEDIWMRMRTIQLASSVALQ</sequence>